<name>A0A2W1LSW7_9BACL</name>
<evidence type="ECO:0000313" key="2">
    <source>
        <dbReference type="Proteomes" id="UP000249522"/>
    </source>
</evidence>
<dbReference type="EMBL" id="QKRB01000010">
    <property type="protein sequence ID" value="PZD97594.1"/>
    <property type="molecule type" value="Genomic_DNA"/>
</dbReference>
<sequence length="163" mass="19058">MMNKVKWQRLLLITLAVFVSTQLSFGMEAYGTQDEEAIIRSVLQDLARASKERDIETVLKLTRDLRWPNPMDQRESMEQMDDRLVRLEATNLVKIDNGLYKANVTHQSLKMDEEVTVEMPVWRENGAWKVIVGQDLEANPVSDRNTIRSSSYYKYLFSSNYQY</sequence>
<accession>A0A2W1LSW7</accession>
<protein>
    <recommendedName>
        <fullName evidence="3">DUF4878 domain-containing protein</fullName>
    </recommendedName>
</protein>
<dbReference type="AlphaFoldDB" id="A0A2W1LSW7"/>
<comment type="caution">
    <text evidence="1">The sequence shown here is derived from an EMBL/GenBank/DDBJ whole genome shotgun (WGS) entry which is preliminary data.</text>
</comment>
<evidence type="ECO:0000313" key="1">
    <source>
        <dbReference type="EMBL" id="PZD97594.1"/>
    </source>
</evidence>
<dbReference type="Proteomes" id="UP000249522">
    <property type="component" value="Unassembled WGS sequence"/>
</dbReference>
<gene>
    <name evidence="1" type="ORF">DNH61_01605</name>
</gene>
<organism evidence="1 2">
    <name type="scientific">Paenibacillus sambharensis</name>
    <dbReference type="NCBI Taxonomy" id="1803190"/>
    <lineage>
        <taxon>Bacteria</taxon>
        <taxon>Bacillati</taxon>
        <taxon>Bacillota</taxon>
        <taxon>Bacilli</taxon>
        <taxon>Bacillales</taxon>
        <taxon>Paenibacillaceae</taxon>
        <taxon>Paenibacillus</taxon>
    </lineage>
</organism>
<proteinExistence type="predicted"/>
<dbReference type="OrthoDB" id="2382262at2"/>
<keyword evidence="2" id="KW-1185">Reference proteome</keyword>
<dbReference type="RefSeq" id="WP_111144955.1">
    <property type="nucleotide sequence ID" value="NZ_QKRB01000010.1"/>
</dbReference>
<reference evidence="1 2" key="1">
    <citation type="submission" date="2018-06" db="EMBL/GenBank/DDBJ databases">
        <title>Paenibacillus imtechensis sp. nov.</title>
        <authorList>
            <person name="Pinnaka A.K."/>
            <person name="Singh H."/>
            <person name="Kaur M."/>
        </authorList>
    </citation>
    <scope>NUCLEOTIDE SEQUENCE [LARGE SCALE GENOMIC DNA]</scope>
    <source>
        <strain evidence="1 2">SMB1</strain>
    </source>
</reference>
<evidence type="ECO:0008006" key="3">
    <source>
        <dbReference type="Google" id="ProtNLM"/>
    </source>
</evidence>